<feature type="region of interest" description="Disordered" evidence="1">
    <location>
        <begin position="156"/>
        <end position="187"/>
    </location>
</feature>
<dbReference type="Proteomes" id="UP000054549">
    <property type="component" value="Unassembled WGS sequence"/>
</dbReference>
<organism evidence="2 3">
    <name type="scientific">Amanita muscaria (strain Koide BX008)</name>
    <dbReference type="NCBI Taxonomy" id="946122"/>
    <lineage>
        <taxon>Eukaryota</taxon>
        <taxon>Fungi</taxon>
        <taxon>Dikarya</taxon>
        <taxon>Basidiomycota</taxon>
        <taxon>Agaricomycotina</taxon>
        <taxon>Agaricomycetes</taxon>
        <taxon>Agaricomycetidae</taxon>
        <taxon>Agaricales</taxon>
        <taxon>Pluteineae</taxon>
        <taxon>Amanitaceae</taxon>
        <taxon>Amanita</taxon>
    </lineage>
</organism>
<dbReference type="InParanoid" id="A0A0C2X5H0"/>
<accession>A0A0C2X5H0</accession>
<evidence type="ECO:0000256" key="1">
    <source>
        <dbReference type="SAM" id="MobiDB-lite"/>
    </source>
</evidence>
<evidence type="ECO:0000313" key="2">
    <source>
        <dbReference type="EMBL" id="KIL69517.1"/>
    </source>
</evidence>
<keyword evidence="3" id="KW-1185">Reference proteome</keyword>
<reference evidence="2 3" key="1">
    <citation type="submission" date="2014-04" db="EMBL/GenBank/DDBJ databases">
        <title>Evolutionary Origins and Diversification of the Mycorrhizal Mutualists.</title>
        <authorList>
            <consortium name="DOE Joint Genome Institute"/>
            <consortium name="Mycorrhizal Genomics Consortium"/>
            <person name="Kohler A."/>
            <person name="Kuo A."/>
            <person name="Nagy L.G."/>
            <person name="Floudas D."/>
            <person name="Copeland A."/>
            <person name="Barry K.W."/>
            <person name="Cichocki N."/>
            <person name="Veneault-Fourrey C."/>
            <person name="LaButti K."/>
            <person name="Lindquist E.A."/>
            <person name="Lipzen A."/>
            <person name="Lundell T."/>
            <person name="Morin E."/>
            <person name="Murat C."/>
            <person name="Riley R."/>
            <person name="Ohm R."/>
            <person name="Sun H."/>
            <person name="Tunlid A."/>
            <person name="Henrissat B."/>
            <person name="Grigoriev I.V."/>
            <person name="Hibbett D.S."/>
            <person name="Martin F."/>
        </authorList>
    </citation>
    <scope>NUCLEOTIDE SEQUENCE [LARGE SCALE GENOMIC DNA]</scope>
    <source>
        <strain evidence="2 3">Koide BX008</strain>
    </source>
</reference>
<dbReference type="EMBL" id="KN818225">
    <property type="protein sequence ID" value="KIL69517.1"/>
    <property type="molecule type" value="Genomic_DNA"/>
</dbReference>
<feature type="compositionally biased region" description="Polar residues" evidence="1">
    <location>
        <begin position="115"/>
        <end position="131"/>
    </location>
</feature>
<dbReference type="OrthoDB" id="3066311at2759"/>
<sequence>MTIPNVFVIPPEEDHSPAWCYFDAAHSQLDHFNSTLILVDSDDHDPQPPLYREVADDSDVVEIVKVGRRALENEPTIQPEQCPTDFTRSKTLKSRASRMFHSLKKVGKRKRTDRVASSSMAPSHATQNSSEAPHAERGAVFSETLPRRKSVVLSQPFTVLTGPKSHSSSSHSQDRMASCPPHPEPTPNYYSDTMQGGVEETNTISPFRSPSPSPSFMAKRRFSKINLQKMFSFATTLENISHPVSNDLVRLSSEGAELVQSSSSSDRMPSLDTVNSSDNVASTASSHALYADNLPRQSLSKGIDAENTMLVEHPSLAAELSFNLGADLDLNLDVPDAAIHTPQVGIPPTSSSMHMNMDDGALLGDISFEMCLDSLHFDDLSFDVDRF</sequence>
<protein>
    <submittedName>
        <fullName evidence="2">Uncharacterized protein</fullName>
    </submittedName>
</protein>
<dbReference type="HOGENOM" id="CLU_045422_0_0_1"/>
<gene>
    <name evidence="2" type="ORF">M378DRAFT_156713</name>
</gene>
<dbReference type="AlphaFoldDB" id="A0A0C2X5H0"/>
<feature type="region of interest" description="Disordered" evidence="1">
    <location>
        <begin position="104"/>
        <end position="136"/>
    </location>
</feature>
<evidence type="ECO:0000313" key="3">
    <source>
        <dbReference type="Proteomes" id="UP000054549"/>
    </source>
</evidence>
<proteinExistence type="predicted"/>
<name>A0A0C2X5H0_AMAMK</name>